<reference evidence="1 2" key="1">
    <citation type="submission" date="2014-03" db="EMBL/GenBank/DDBJ databases">
        <title>Draft Genome Sequences of Four Burkholderia Strains.</title>
        <authorList>
            <person name="Liu X.Y."/>
            <person name="Li C.X."/>
            <person name="Xu J.H."/>
        </authorList>
    </citation>
    <scope>NUCLEOTIDE SEQUENCE [LARGE SCALE GENOMIC DNA]</scope>
    <source>
        <strain evidence="1 2">OP-1</strain>
    </source>
</reference>
<comment type="caution">
    <text evidence="1">The sequence shown here is derived from an EMBL/GenBank/DDBJ whole genome shotgun (WGS) entry which is preliminary data.</text>
</comment>
<protein>
    <recommendedName>
        <fullName evidence="3">Helix-turn-helix domain-containing protein</fullName>
    </recommendedName>
</protein>
<dbReference type="EMBL" id="JFHD01000040">
    <property type="protein sequence ID" value="KDR25930.1"/>
    <property type="molecule type" value="Genomic_DNA"/>
</dbReference>
<name>A0A656QAU1_9BURK</name>
<proteinExistence type="predicted"/>
<dbReference type="Proteomes" id="UP000027451">
    <property type="component" value="Unassembled WGS sequence"/>
</dbReference>
<dbReference type="AlphaFoldDB" id="A0A656QAU1"/>
<dbReference type="InterPro" id="IPR009061">
    <property type="entry name" value="DNA-bd_dom_put_sf"/>
</dbReference>
<accession>A0A656QAU1</accession>
<organism evidence="1 2">
    <name type="scientific">Caballeronia zhejiangensis</name>
    <dbReference type="NCBI Taxonomy" id="871203"/>
    <lineage>
        <taxon>Bacteria</taxon>
        <taxon>Pseudomonadati</taxon>
        <taxon>Pseudomonadota</taxon>
        <taxon>Betaproteobacteria</taxon>
        <taxon>Burkholderiales</taxon>
        <taxon>Burkholderiaceae</taxon>
        <taxon>Caballeronia</taxon>
    </lineage>
</organism>
<gene>
    <name evidence="1" type="ORF">BG60_26180</name>
</gene>
<dbReference type="SUPFAM" id="SSF46955">
    <property type="entry name" value="Putative DNA-binding domain"/>
    <property type="match status" value="1"/>
</dbReference>
<sequence length="69" mass="8363">MNDERRLTEEQLAKRWHVSTRTLQIWRRERKGPAFIVIGKRTVLYREEDVRKYENDHLVKTTNNPPASE</sequence>
<keyword evidence="2" id="KW-1185">Reference proteome</keyword>
<evidence type="ECO:0000313" key="1">
    <source>
        <dbReference type="EMBL" id="KDR25930.1"/>
    </source>
</evidence>
<dbReference type="RefSeq" id="WP_034473758.1">
    <property type="nucleotide sequence ID" value="NZ_JFHD01000040.1"/>
</dbReference>
<evidence type="ECO:0008006" key="3">
    <source>
        <dbReference type="Google" id="ProtNLM"/>
    </source>
</evidence>
<evidence type="ECO:0000313" key="2">
    <source>
        <dbReference type="Proteomes" id="UP000027451"/>
    </source>
</evidence>